<dbReference type="Pfam" id="PF05656">
    <property type="entry name" value="DUF805"/>
    <property type="match status" value="1"/>
</dbReference>
<dbReference type="EMBL" id="CP131060">
    <property type="protein sequence ID" value="WNY25132.1"/>
    <property type="molecule type" value="Genomic_DNA"/>
</dbReference>
<organism evidence="2 3">
    <name type="scientific">Methanolapillus millepedarum</name>
    <dbReference type="NCBI Taxonomy" id="3028296"/>
    <lineage>
        <taxon>Archaea</taxon>
        <taxon>Methanobacteriati</taxon>
        <taxon>Methanobacteriota</taxon>
        <taxon>Stenosarchaea group</taxon>
        <taxon>Methanomicrobia</taxon>
        <taxon>Methanosarcinales</taxon>
        <taxon>Methanosarcinaceae</taxon>
        <taxon>Methanolapillus</taxon>
    </lineage>
</organism>
<sequence>MSNDQRKIPKKDKNMILVALILETALLLSFMIYSADFSIPNDFDSLESDLGEHFQEGNIRPLKMESVDSAVFILFTDEDTTISGVAAYEEGLNGKLRFRQATYRSYMPVYAEMMHIGRNDYIVVYGINCDPLIYSYTYKQPQQTDEDLPLNEKTIVDPDFIDIYDDNVANFPMVYLYDENGNDITDNLNAKYAGETQFVTGVAAMETFLVYVFCAGVLFIGIFAVFVLLSNNSKNQTHENIPFEQRSWFNRNFTFQGRMNQKPYFFVWVGYVLLLILNSLFIRFFLEHGDELWNFIPRNELTLDAAGILFFIVLVIYIAFWVSITIYFFCQSVRRLHDFNQFGGWVIFRFLWLISTVHILFALIPLIFELVLLLKNGSNGTNNYGEKPTDKLSEKRVEK</sequence>
<keyword evidence="1" id="KW-0472">Membrane</keyword>
<keyword evidence="3" id="KW-1185">Reference proteome</keyword>
<protein>
    <submittedName>
        <fullName evidence="2">Uncharacterized protein</fullName>
    </submittedName>
</protein>
<evidence type="ECO:0000313" key="3">
    <source>
        <dbReference type="Proteomes" id="UP001303587"/>
    </source>
</evidence>
<evidence type="ECO:0000313" key="2">
    <source>
        <dbReference type="EMBL" id="WNY25132.1"/>
    </source>
</evidence>
<dbReference type="InterPro" id="IPR008523">
    <property type="entry name" value="DUF805"/>
</dbReference>
<feature type="transmembrane region" description="Helical" evidence="1">
    <location>
        <begin position="265"/>
        <end position="286"/>
    </location>
</feature>
<name>A0AA96ZVR4_9EURY</name>
<evidence type="ECO:0000256" key="1">
    <source>
        <dbReference type="SAM" id="Phobius"/>
    </source>
</evidence>
<gene>
    <name evidence="2" type="ORF">MsAc7_06740</name>
</gene>
<feature type="transmembrane region" description="Helical" evidence="1">
    <location>
        <begin position="208"/>
        <end position="229"/>
    </location>
</feature>
<proteinExistence type="predicted"/>
<dbReference type="Proteomes" id="UP001303587">
    <property type="component" value="Chromosome"/>
</dbReference>
<feature type="transmembrane region" description="Helical" evidence="1">
    <location>
        <begin position="350"/>
        <end position="374"/>
    </location>
</feature>
<accession>A0AA96ZVR4</accession>
<feature type="transmembrane region" description="Helical" evidence="1">
    <location>
        <begin position="306"/>
        <end position="329"/>
    </location>
</feature>
<dbReference type="RefSeq" id="WP_338103175.1">
    <property type="nucleotide sequence ID" value="NZ_CP131060.1"/>
</dbReference>
<dbReference type="GeneID" id="89229789"/>
<keyword evidence="1" id="KW-1133">Transmembrane helix</keyword>
<dbReference type="AlphaFoldDB" id="A0AA96ZVR4"/>
<dbReference type="GO" id="GO:0016020">
    <property type="term" value="C:membrane"/>
    <property type="evidence" value="ECO:0007669"/>
    <property type="project" value="InterPro"/>
</dbReference>
<keyword evidence="1" id="KW-0812">Transmembrane</keyword>
<reference evidence="2 3" key="1">
    <citation type="submission" date="2023-07" db="EMBL/GenBank/DDBJ databases">
        <title>Closed genoem sequence of Methanosarcinaceae archaeon Ac7.</title>
        <authorList>
            <person name="Poehlein A."/>
            <person name="Protasov E."/>
            <person name="Platt K."/>
            <person name="Reeh H."/>
            <person name="Daniel R."/>
            <person name="Brune A."/>
        </authorList>
    </citation>
    <scope>NUCLEOTIDE SEQUENCE [LARGE SCALE GENOMIC DNA]</scope>
    <source>
        <strain evidence="2 3">Ac7</strain>
    </source>
</reference>